<reference evidence="11" key="1">
    <citation type="submission" date="2022-01" db="EMBL/GenBank/DDBJ databases">
        <authorList>
            <person name="Jo J.-H."/>
            <person name="Im W.-T."/>
        </authorList>
    </citation>
    <scope>NUCLEOTIDE SEQUENCE</scope>
    <source>
        <strain evidence="11">NA20</strain>
    </source>
</reference>
<dbReference type="Pfam" id="PF00580">
    <property type="entry name" value="UvrD-helicase"/>
    <property type="match status" value="1"/>
</dbReference>
<evidence type="ECO:0000256" key="3">
    <source>
        <dbReference type="ARBA" id="ARBA00022806"/>
    </source>
</evidence>
<dbReference type="InterPro" id="IPR000212">
    <property type="entry name" value="DNA_helicase_UvrD/REP"/>
</dbReference>
<name>A0ABS9KKC2_9BACT</name>
<evidence type="ECO:0000256" key="4">
    <source>
        <dbReference type="ARBA" id="ARBA00022840"/>
    </source>
</evidence>
<keyword evidence="2 9" id="KW-0378">Hydrolase</keyword>
<dbReference type="Gene3D" id="3.40.50.300">
    <property type="entry name" value="P-loop containing nucleotide triphosphate hydrolases"/>
    <property type="match status" value="3"/>
</dbReference>
<dbReference type="InterPro" id="IPR014017">
    <property type="entry name" value="DNA_helicase_UvrD-like_C"/>
</dbReference>
<dbReference type="PROSITE" id="PS51198">
    <property type="entry name" value="UVRD_HELICASE_ATP_BIND"/>
    <property type="match status" value="1"/>
</dbReference>
<organism evidence="11 12">
    <name type="scientific">Terrimonas ginsenosidimutans</name>
    <dbReference type="NCBI Taxonomy" id="2908004"/>
    <lineage>
        <taxon>Bacteria</taxon>
        <taxon>Pseudomonadati</taxon>
        <taxon>Bacteroidota</taxon>
        <taxon>Chitinophagia</taxon>
        <taxon>Chitinophagales</taxon>
        <taxon>Chitinophagaceae</taxon>
        <taxon>Terrimonas</taxon>
    </lineage>
</organism>
<gene>
    <name evidence="11" type="ORF">LZZ85_00685</name>
</gene>
<evidence type="ECO:0000256" key="5">
    <source>
        <dbReference type="ARBA" id="ARBA00023235"/>
    </source>
</evidence>
<dbReference type="RefSeq" id="WP_237867995.1">
    <property type="nucleotide sequence ID" value="NZ_JAKLTR010000001.1"/>
</dbReference>
<dbReference type="PANTHER" id="PTHR11070:SF63">
    <property type="entry name" value="DNA HELICASE IV"/>
    <property type="match status" value="1"/>
</dbReference>
<comment type="catalytic activity">
    <reaction evidence="8">
        <text>ATP + H2O = ADP + phosphate + H(+)</text>
        <dbReference type="Rhea" id="RHEA:13065"/>
        <dbReference type="ChEBI" id="CHEBI:15377"/>
        <dbReference type="ChEBI" id="CHEBI:15378"/>
        <dbReference type="ChEBI" id="CHEBI:30616"/>
        <dbReference type="ChEBI" id="CHEBI:43474"/>
        <dbReference type="ChEBI" id="CHEBI:456216"/>
        <dbReference type="EC" id="5.6.2.4"/>
    </reaction>
</comment>
<evidence type="ECO:0000256" key="6">
    <source>
        <dbReference type="ARBA" id="ARBA00034617"/>
    </source>
</evidence>
<dbReference type="EMBL" id="JAKLTR010000001">
    <property type="protein sequence ID" value="MCG2612766.1"/>
    <property type="molecule type" value="Genomic_DNA"/>
</dbReference>
<comment type="catalytic activity">
    <reaction evidence="6">
        <text>Couples ATP hydrolysis with the unwinding of duplex DNA by translocating in the 3'-5' direction.</text>
        <dbReference type="EC" id="5.6.2.4"/>
    </reaction>
</comment>
<evidence type="ECO:0000256" key="1">
    <source>
        <dbReference type="ARBA" id="ARBA00022741"/>
    </source>
</evidence>
<evidence type="ECO:0000256" key="8">
    <source>
        <dbReference type="ARBA" id="ARBA00048988"/>
    </source>
</evidence>
<evidence type="ECO:0000256" key="7">
    <source>
        <dbReference type="ARBA" id="ARBA00034808"/>
    </source>
</evidence>
<evidence type="ECO:0000313" key="12">
    <source>
        <dbReference type="Proteomes" id="UP001165367"/>
    </source>
</evidence>
<sequence>MRFIIAIIAAIAGYLIYLWTKHKRKKQADLLIWEAKARKHRLVEITGLLPEIQTAVTQFFSHTKNYDAGYFANYELNTWRTAVSGIYEAVKDRSYDDLGLDEKDISTIKLLFDYYKNGSTHRDQYNQEFISQELIKYSAFFDNVEKRKLDDQQRTAIVTDEDNNLIIAGAGSGKTTTIVGKVTYLIDRYKVSPDQILLISFTSKSASTLAGRINVPGVEAKTFHKFGKDVIAAVEQKQPSIFDEKQFQQLITGFFTELLRNPAYLNKVTTFFTGFLKIVRSQDEFKTRGEYVQYLKDQNFSTYKTRSIQTKGKATAKREVVKSIEECKIGNYLFFNNVEYEYEFPYKHDTATQTHRQYKPDFTINPSANTVYLEHFGINKNGKVAHFFADKEKGETTEQATKKYTDGIEWKRELHKTHGTTLIETFSHEMFDNILFENLAKNLTAAGVQIKPKSPEEIWEIISASAKDEVDSFTLLFQTFITLMKSNNYSIDDVKLRNDQISNKVHRKRNELFIEIIDPIYQMYQTYLAERKEIDFSDMINKAASYIATGRYQRKLSYVIIDEFQDISIGRYQLVKAIKDTNPSCKLFCVGDDWQSIYRFSGSDITLFKEFEKYFGHTEKAKIETTYRFYDPLINLSSSFILKNPNQTKKQLKGFSSGRSSTYKITYSFSDNQDDTFALRDIFNELIASGAAKGKEILVLGRYSFDIDRIKNEGNVFTINKANETISYSVKSTGGEVHRLSAQFMTVHKSKGLEADIVIVINCNSGKHGFPSGMSDDPVLNLLLSDADQFENGEERRLFYVAMTRAKELVYFVADSSYKSKFIAELEVENVASKIKKCPRCKTADLVKRTGTKNGKEWAFYGCTNFMYGCRYQEWAGNEQR</sequence>
<feature type="domain" description="UvrD-like helicase ATP-binding" evidence="10">
    <location>
        <begin position="147"/>
        <end position="630"/>
    </location>
</feature>
<keyword evidence="5" id="KW-0413">Isomerase</keyword>
<dbReference type="CDD" id="cd18807">
    <property type="entry name" value="SF1_C_UvrD"/>
    <property type="match status" value="1"/>
</dbReference>
<keyword evidence="12" id="KW-1185">Reference proteome</keyword>
<feature type="binding site" evidence="9">
    <location>
        <begin position="168"/>
        <end position="175"/>
    </location>
    <ligand>
        <name>ATP</name>
        <dbReference type="ChEBI" id="CHEBI:30616"/>
    </ligand>
</feature>
<dbReference type="SUPFAM" id="SSF52540">
    <property type="entry name" value="P-loop containing nucleoside triphosphate hydrolases"/>
    <property type="match status" value="1"/>
</dbReference>
<evidence type="ECO:0000259" key="10">
    <source>
        <dbReference type="PROSITE" id="PS51198"/>
    </source>
</evidence>
<comment type="caution">
    <text evidence="11">The sequence shown here is derived from an EMBL/GenBank/DDBJ whole genome shotgun (WGS) entry which is preliminary data.</text>
</comment>
<keyword evidence="3 9" id="KW-0347">Helicase</keyword>
<protein>
    <recommendedName>
        <fullName evidence="7">DNA 3'-5' helicase</fullName>
        <ecNumber evidence="7">5.6.2.4</ecNumber>
    </recommendedName>
</protein>
<dbReference type="PANTHER" id="PTHR11070">
    <property type="entry name" value="UVRD / RECB / PCRA DNA HELICASE FAMILY MEMBER"/>
    <property type="match status" value="1"/>
</dbReference>
<dbReference type="EC" id="5.6.2.4" evidence="7"/>
<evidence type="ECO:0000313" key="11">
    <source>
        <dbReference type="EMBL" id="MCG2612766.1"/>
    </source>
</evidence>
<dbReference type="Pfam" id="PF13361">
    <property type="entry name" value="UvrD_C"/>
    <property type="match status" value="1"/>
</dbReference>
<evidence type="ECO:0000256" key="9">
    <source>
        <dbReference type="PROSITE-ProRule" id="PRU00560"/>
    </source>
</evidence>
<proteinExistence type="predicted"/>
<keyword evidence="1 9" id="KW-0547">Nucleotide-binding</keyword>
<dbReference type="InterPro" id="IPR014016">
    <property type="entry name" value="UvrD-like_ATP-bd"/>
</dbReference>
<accession>A0ABS9KKC2</accession>
<dbReference type="Proteomes" id="UP001165367">
    <property type="component" value="Unassembled WGS sequence"/>
</dbReference>
<keyword evidence="4 9" id="KW-0067">ATP-binding</keyword>
<evidence type="ECO:0000256" key="2">
    <source>
        <dbReference type="ARBA" id="ARBA00022801"/>
    </source>
</evidence>
<dbReference type="InterPro" id="IPR027417">
    <property type="entry name" value="P-loop_NTPase"/>
</dbReference>